<feature type="domain" description="Amine oxidase" evidence="2">
    <location>
        <begin position="97"/>
        <end position="427"/>
    </location>
</feature>
<comment type="caution">
    <text evidence="3">The sequence shown here is derived from an EMBL/GenBank/DDBJ whole genome shotgun (WGS) entry which is preliminary data.</text>
</comment>
<evidence type="ECO:0000313" key="3">
    <source>
        <dbReference type="EMBL" id="MFB9558235.1"/>
    </source>
</evidence>
<dbReference type="RefSeq" id="WP_345483745.1">
    <property type="nucleotide sequence ID" value="NZ_BAAAWU010000001.1"/>
</dbReference>
<dbReference type="Gene3D" id="6.10.140.1210">
    <property type="match status" value="1"/>
</dbReference>
<dbReference type="Gene3D" id="3.30.70.2100">
    <property type="match status" value="1"/>
</dbReference>
<feature type="chain" id="PRO_5045061192" evidence="1">
    <location>
        <begin position="23"/>
        <end position="639"/>
    </location>
</feature>
<dbReference type="InterPro" id="IPR050281">
    <property type="entry name" value="Flavin_monoamine_oxidase"/>
</dbReference>
<dbReference type="Gene3D" id="1.10.405.10">
    <property type="entry name" value="Guanine Nucleotide Dissociation Inhibitor, domain 1"/>
    <property type="match status" value="1"/>
</dbReference>
<dbReference type="SUPFAM" id="SSF51905">
    <property type="entry name" value="FAD/NAD(P)-binding domain"/>
    <property type="match status" value="1"/>
</dbReference>
<accession>A0ABV5QXH8</accession>
<dbReference type="PANTHER" id="PTHR10742">
    <property type="entry name" value="FLAVIN MONOAMINE OXIDASE"/>
    <property type="match status" value="1"/>
</dbReference>
<feature type="domain" description="Amine oxidase" evidence="2">
    <location>
        <begin position="497"/>
        <end position="636"/>
    </location>
</feature>
<dbReference type="PANTHER" id="PTHR10742:SF342">
    <property type="entry name" value="AMINE OXIDASE"/>
    <property type="match status" value="1"/>
</dbReference>
<dbReference type="Gene3D" id="1.10.10.1620">
    <property type="match status" value="1"/>
</dbReference>
<dbReference type="InterPro" id="IPR002937">
    <property type="entry name" value="Amino_oxidase"/>
</dbReference>
<dbReference type="Gene3D" id="3.50.50.60">
    <property type="entry name" value="FAD/NAD(P)-binding domain"/>
    <property type="match status" value="1"/>
</dbReference>
<dbReference type="Gene3D" id="3.30.160.490">
    <property type="match status" value="1"/>
</dbReference>
<organism evidence="3 4">
    <name type="scientific">Streptomyces roseoviridis</name>
    <dbReference type="NCBI Taxonomy" id="67361"/>
    <lineage>
        <taxon>Bacteria</taxon>
        <taxon>Bacillati</taxon>
        <taxon>Actinomycetota</taxon>
        <taxon>Actinomycetes</taxon>
        <taxon>Kitasatosporales</taxon>
        <taxon>Streptomycetaceae</taxon>
        <taxon>Streptomyces</taxon>
    </lineage>
</organism>
<dbReference type="EMBL" id="JBHMCT010000020">
    <property type="protein sequence ID" value="MFB9558235.1"/>
    <property type="molecule type" value="Genomic_DNA"/>
</dbReference>
<dbReference type="Proteomes" id="UP001589716">
    <property type="component" value="Unassembled WGS sequence"/>
</dbReference>
<evidence type="ECO:0000259" key="2">
    <source>
        <dbReference type="Pfam" id="PF01593"/>
    </source>
</evidence>
<feature type="signal peptide" evidence="1">
    <location>
        <begin position="1"/>
        <end position="22"/>
    </location>
</feature>
<dbReference type="Gene3D" id="1.10.10.1790">
    <property type="match status" value="1"/>
</dbReference>
<keyword evidence="1" id="KW-0732">Signal</keyword>
<gene>
    <name evidence="3" type="ORF">ACFFTP_29125</name>
</gene>
<protein>
    <submittedName>
        <fullName evidence="3">FAD-dependent oxidoreductase</fullName>
    </submittedName>
</protein>
<dbReference type="InterPro" id="IPR036188">
    <property type="entry name" value="FAD/NAD-bd_sf"/>
</dbReference>
<reference evidence="3 4" key="1">
    <citation type="submission" date="2024-09" db="EMBL/GenBank/DDBJ databases">
        <authorList>
            <person name="Sun Q."/>
            <person name="Mori K."/>
        </authorList>
    </citation>
    <scope>NUCLEOTIDE SEQUENCE [LARGE SCALE GENOMIC DNA]</scope>
    <source>
        <strain evidence="3 4">JCM 4414</strain>
    </source>
</reference>
<evidence type="ECO:0000256" key="1">
    <source>
        <dbReference type="SAM" id="SignalP"/>
    </source>
</evidence>
<dbReference type="Pfam" id="PF01593">
    <property type="entry name" value="Amino_oxidase"/>
    <property type="match status" value="2"/>
</dbReference>
<proteinExistence type="predicted"/>
<name>A0ABV5QXH8_9ACTN</name>
<sequence>MVTASGATVLAAGLAAAPAAPATALHPGTVPAPAAAPSFLPPGTDPSAYTTVARAIAVYDAHDRPLVPGYVKVVRNGLPPSRGRATKRVLIVGAGPAGLLAADLLNRAGHDVVVIEANGNRVGGRVKTFRKGGHENGRQPFADPRQYAEAGAMRLPGSHPLLMALIDMFGLPRQEFLLVDVDVDDPTKKANRTWIHVNGVHMRKADYERHPEVLNDTFGVPGPHRTKTAAVILAEALEPARRLVRDKEGTALVDGWAEVLRRYGHWSMYRYLTEAAGLDTRTVDLVGTVQNLTSRLHLSFVHSFLSSALIAPGTTFWELKGGTAVLVDALYAPVKGKVRLDRRAVRVERARGRVRVHTVSEDCHTGGGGVTEVFEGDEAIITVPFSGLRHVAFDPPLSYGKRRAVTELHYDAATKVLLEFSRRWWEFTEEQWEAELNSVEDGLYAAYKAGRVEDGRHLGAHRSVKDLGVTVPDGLRHCFTAFRPAAPGREPAAAHVRGGGSASDNANRFMFFEHAHPMEGSDGGVMLASYSWADDALKWDSYADEERYLRALAGVQAVFGRRCEVFFTTKCRTQSWMRDPYAYGEASVLLPGQHTELFPDVPTSEGPLHFAGDHTSAKPAWIEGALESAVRTALAVHTG</sequence>
<dbReference type="Gene3D" id="3.30.1490.470">
    <property type="match status" value="1"/>
</dbReference>
<evidence type="ECO:0000313" key="4">
    <source>
        <dbReference type="Proteomes" id="UP001589716"/>
    </source>
</evidence>
<keyword evidence="4" id="KW-1185">Reference proteome</keyword>
<dbReference type="SUPFAM" id="SSF54373">
    <property type="entry name" value="FAD-linked reductases, C-terminal domain"/>
    <property type="match status" value="1"/>
</dbReference>